<evidence type="ECO:0000313" key="1">
    <source>
        <dbReference type="EMBL" id="MBP1999753.1"/>
    </source>
</evidence>
<evidence type="ECO:0000313" key="2">
    <source>
        <dbReference type="Proteomes" id="UP001519288"/>
    </source>
</evidence>
<sequence length="108" mass="12266">MRGKLPFPNWILVTPIKVYQTELSEDGEPIEELIFDGLCSFDEKSKQTLDKERRLVTLSGKAIIKGDINPEKLIEGYILLGEIQRSIFRAAKPRNPDGSVFSTELELM</sequence>
<dbReference type="EMBL" id="JAGGLD010000001">
    <property type="protein sequence ID" value="MBP1999753.1"/>
    <property type="molecule type" value="Genomic_DNA"/>
</dbReference>
<evidence type="ECO:0008006" key="3">
    <source>
        <dbReference type="Google" id="ProtNLM"/>
    </source>
</evidence>
<dbReference type="Proteomes" id="UP001519288">
    <property type="component" value="Unassembled WGS sequence"/>
</dbReference>
<proteinExistence type="predicted"/>
<organism evidence="1 2">
    <name type="scientific">Paenibacillus shirakamiensis</name>
    <dbReference type="NCBI Taxonomy" id="1265935"/>
    <lineage>
        <taxon>Bacteria</taxon>
        <taxon>Bacillati</taxon>
        <taxon>Bacillota</taxon>
        <taxon>Bacilli</taxon>
        <taxon>Bacillales</taxon>
        <taxon>Paenibacillaceae</taxon>
        <taxon>Paenibacillus</taxon>
    </lineage>
</organism>
<accession>A0ABS4JDI3</accession>
<reference evidence="1 2" key="1">
    <citation type="submission" date="2021-03" db="EMBL/GenBank/DDBJ databases">
        <title>Genomic Encyclopedia of Type Strains, Phase IV (KMG-IV): sequencing the most valuable type-strain genomes for metagenomic binning, comparative biology and taxonomic classification.</title>
        <authorList>
            <person name="Goeker M."/>
        </authorList>
    </citation>
    <scope>NUCLEOTIDE SEQUENCE [LARGE SCALE GENOMIC DNA]</scope>
    <source>
        <strain evidence="1 2">DSM 26806</strain>
    </source>
</reference>
<dbReference type="RefSeq" id="WP_209859268.1">
    <property type="nucleotide sequence ID" value="NZ_JAGGLD010000001.1"/>
</dbReference>
<keyword evidence="2" id="KW-1185">Reference proteome</keyword>
<comment type="caution">
    <text evidence="1">The sequence shown here is derived from an EMBL/GenBank/DDBJ whole genome shotgun (WGS) entry which is preliminary data.</text>
</comment>
<gene>
    <name evidence="1" type="ORF">J2Z69_000772</name>
</gene>
<protein>
    <recommendedName>
        <fullName evidence="3">Single-stranded DNA-binding protein</fullName>
    </recommendedName>
</protein>
<name>A0ABS4JDI3_9BACL</name>